<evidence type="ECO:0000313" key="1">
    <source>
        <dbReference type="EMBL" id="CAD6199509.1"/>
    </source>
</evidence>
<name>A0A8S1HWL2_9PELO</name>
<sequence length="210" mass="24886">MLIPCIAVLEEIRDAEHACRLKNKKVSERVSKKIKKWADHMLFVHNVIKQYNDAKEILETFIETSEENELFSQTKVDASDAIRKTEICEMAWREFVVEKKILGESFFKNYERYCPKSDQKVFEELRIRQDLLEVIVKKVLPVLKIVVKISYSEERATYTSYEVMEALVEELPSFGETIIPFKYHLYAVMGRQRHLWRLTVHRSRNSACFC</sequence>
<dbReference type="EMBL" id="CAJGYM010000180">
    <property type="protein sequence ID" value="CAD6199509.1"/>
    <property type="molecule type" value="Genomic_DNA"/>
</dbReference>
<accession>A0A8S1HWL2</accession>
<organism evidence="1 2">
    <name type="scientific">Caenorhabditis auriculariae</name>
    <dbReference type="NCBI Taxonomy" id="2777116"/>
    <lineage>
        <taxon>Eukaryota</taxon>
        <taxon>Metazoa</taxon>
        <taxon>Ecdysozoa</taxon>
        <taxon>Nematoda</taxon>
        <taxon>Chromadorea</taxon>
        <taxon>Rhabditida</taxon>
        <taxon>Rhabditina</taxon>
        <taxon>Rhabditomorpha</taxon>
        <taxon>Rhabditoidea</taxon>
        <taxon>Rhabditidae</taxon>
        <taxon>Peloderinae</taxon>
        <taxon>Caenorhabditis</taxon>
    </lineage>
</organism>
<dbReference type="AlphaFoldDB" id="A0A8S1HWL2"/>
<comment type="caution">
    <text evidence="1">The sequence shown here is derived from an EMBL/GenBank/DDBJ whole genome shotgun (WGS) entry which is preliminary data.</text>
</comment>
<evidence type="ECO:0000313" key="2">
    <source>
        <dbReference type="Proteomes" id="UP000835052"/>
    </source>
</evidence>
<keyword evidence="2" id="KW-1185">Reference proteome</keyword>
<dbReference type="Proteomes" id="UP000835052">
    <property type="component" value="Unassembled WGS sequence"/>
</dbReference>
<protein>
    <submittedName>
        <fullName evidence="1">Uncharacterized protein</fullName>
    </submittedName>
</protein>
<gene>
    <name evidence="1" type="ORF">CAUJ_LOCUS15411</name>
</gene>
<reference evidence="1" key="1">
    <citation type="submission" date="2020-10" db="EMBL/GenBank/DDBJ databases">
        <authorList>
            <person name="Kikuchi T."/>
        </authorList>
    </citation>
    <scope>NUCLEOTIDE SEQUENCE</scope>
    <source>
        <strain evidence="1">NKZ352</strain>
    </source>
</reference>
<proteinExistence type="predicted"/>